<dbReference type="PROSITE" id="PS00053">
    <property type="entry name" value="RIBOSOMAL_S8"/>
    <property type="match status" value="1"/>
</dbReference>
<evidence type="ECO:0000256" key="3">
    <source>
        <dbReference type="ARBA" id="ARBA00023274"/>
    </source>
</evidence>
<keyword evidence="3" id="KW-0687">Ribonucleoprotein</keyword>
<evidence type="ECO:0008006" key="5">
    <source>
        <dbReference type="Google" id="ProtNLM"/>
    </source>
</evidence>
<dbReference type="InterPro" id="IPR000630">
    <property type="entry name" value="Ribosomal_uS8"/>
</dbReference>
<dbReference type="InterPro" id="IPR047863">
    <property type="entry name" value="Ribosomal_uS8_CS"/>
</dbReference>
<dbReference type="Pfam" id="PF00410">
    <property type="entry name" value="Ribosomal_S8"/>
    <property type="match status" value="1"/>
</dbReference>
<evidence type="ECO:0000256" key="2">
    <source>
        <dbReference type="ARBA" id="ARBA00022980"/>
    </source>
</evidence>
<dbReference type="FunFam" id="3.30.1490.10:FF:000001">
    <property type="entry name" value="30S ribosomal protein S8"/>
    <property type="match status" value="1"/>
</dbReference>
<dbReference type="GO" id="GO:0006412">
    <property type="term" value="P:translation"/>
    <property type="evidence" value="ECO:0007669"/>
    <property type="project" value="InterPro"/>
</dbReference>
<dbReference type="AlphaFoldDB" id="A0A381PY32"/>
<dbReference type="GO" id="GO:1990904">
    <property type="term" value="C:ribonucleoprotein complex"/>
    <property type="evidence" value="ECO:0007669"/>
    <property type="project" value="UniProtKB-KW"/>
</dbReference>
<dbReference type="InterPro" id="IPR035987">
    <property type="entry name" value="Ribosomal_uS8_sf"/>
</dbReference>
<dbReference type="EMBL" id="UINC01001138">
    <property type="protein sequence ID" value="SUZ71956.1"/>
    <property type="molecule type" value="Genomic_DNA"/>
</dbReference>
<protein>
    <recommendedName>
        <fullName evidence="5">Ribosomal protein S8</fullName>
    </recommendedName>
</protein>
<name>A0A381PY32_9ZZZZ</name>
<reference evidence="4" key="1">
    <citation type="submission" date="2018-05" db="EMBL/GenBank/DDBJ databases">
        <authorList>
            <person name="Lanie J.A."/>
            <person name="Ng W.-L."/>
            <person name="Kazmierczak K.M."/>
            <person name="Andrzejewski T.M."/>
            <person name="Davidsen T.M."/>
            <person name="Wayne K.J."/>
            <person name="Tettelin H."/>
            <person name="Glass J.I."/>
            <person name="Rusch D."/>
            <person name="Podicherti R."/>
            <person name="Tsui H.-C.T."/>
            <person name="Winkler M.E."/>
        </authorList>
    </citation>
    <scope>NUCLEOTIDE SEQUENCE</scope>
</reference>
<dbReference type="GO" id="GO:0005840">
    <property type="term" value="C:ribosome"/>
    <property type="evidence" value="ECO:0007669"/>
    <property type="project" value="UniProtKB-KW"/>
</dbReference>
<dbReference type="SUPFAM" id="SSF56047">
    <property type="entry name" value="Ribosomal protein S8"/>
    <property type="match status" value="1"/>
</dbReference>
<organism evidence="4">
    <name type="scientific">marine metagenome</name>
    <dbReference type="NCBI Taxonomy" id="408172"/>
    <lineage>
        <taxon>unclassified sequences</taxon>
        <taxon>metagenomes</taxon>
        <taxon>ecological metagenomes</taxon>
    </lineage>
</organism>
<comment type="similarity">
    <text evidence="1">Belongs to the universal ribosomal protein uS8 family.</text>
</comment>
<evidence type="ECO:0000313" key="4">
    <source>
        <dbReference type="EMBL" id="SUZ71956.1"/>
    </source>
</evidence>
<accession>A0A381PY32</accession>
<dbReference type="Gene3D" id="3.30.1370.30">
    <property type="match status" value="1"/>
</dbReference>
<evidence type="ECO:0000256" key="1">
    <source>
        <dbReference type="ARBA" id="ARBA00006471"/>
    </source>
</evidence>
<proteinExistence type="inferred from homology"/>
<dbReference type="NCBIfam" id="NF001109">
    <property type="entry name" value="PRK00136.1"/>
    <property type="match status" value="1"/>
</dbReference>
<dbReference type="GO" id="GO:0003735">
    <property type="term" value="F:structural constituent of ribosome"/>
    <property type="evidence" value="ECO:0007669"/>
    <property type="project" value="InterPro"/>
</dbReference>
<gene>
    <name evidence="4" type="ORF">METZ01_LOCUS24810</name>
</gene>
<dbReference type="GO" id="GO:0005737">
    <property type="term" value="C:cytoplasm"/>
    <property type="evidence" value="ECO:0007669"/>
    <property type="project" value="UniProtKB-ARBA"/>
</dbReference>
<sequence>MSMTDPIADYCTRIRNGYSSKKRWIDIPSSELKKRISLVLKEEGYIDNFVFVNKELKKEDIRIFLRYDNNVPAITTIEKISKPGKRVYVSVGDIPRVLNGLGISVISSSRGVVSNKVARELKVGGELLCNVW</sequence>
<keyword evidence="2" id="KW-0689">Ribosomal protein</keyword>
<dbReference type="HAMAP" id="MF_01302_B">
    <property type="entry name" value="Ribosomal_uS8_B"/>
    <property type="match status" value="1"/>
</dbReference>
<dbReference type="Gene3D" id="3.30.1490.10">
    <property type="match status" value="1"/>
</dbReference>
<dbReference type="PANTHER" id="PTHR11758">
    <property type="entry name" value="40S RIBOSOMAL PROTEIN S15A"/>
    <property type="match status" value="1"/>
</dbReference>